<feature type="compositionally biased region" description="Polar residues" evidence="3">
    <location>
        <begin position="546"/>
        <end position="565"/>
    </location>
</feature>
<dbReference type="InterPro" id="IPR046496">
    <property type="entry name" value="DUF6589"/>
</dbReference>
<dbReference type="GO" id="GO:0046872">
    <property type="term" value="F:metal ion binding"/>
    <property type="evidence" value="ECO:0007669"/>
    <property type="project" value="UniProtKB-KW"/>
</dbReference>
<dbReference type="GO" id="GO:0017108">
    <property type="term" value="F:5'-flap endonuclease activity"/>
    <property type="evidence" value="ECO:0007669"/>
    <property type="project" value="TreeGrafter"/>
</dbReference>
<reference evidence="5" key="1">
    <citation type="submission" date="2021-06" db="EMBL/GenBank/DDBJ databases">
        <title>Genome Sequence of Mortierella hyaline Strain SCG-10, a Cold-Adapted, Nitrate-Reducing Fungus Isolated from Soil in Minnesota, USA.</title>
        <authorList>
            <person name="Aldossari N."/>
        </authorList>
    </citation>
    <scope>NUCLEOTIDE SEQUENCE</scope>
    <source>
        <strain evidence="5">SCG-10</strain>
    </source>
</reference>
<feature type="region of interest" description="Disordered" evidence="3">
    <location>
        <begin position="1402"/>
        <end position="1431"/>
    </location>
</feature>
<evidence type="ECO:0000256" key="3">
    <source>
        <dbReference type="SAM" id="MobiDB-lite"/>
    </source>
</evidence>
<evidence type="ECO:0000256" key="2">
    <source>
        <dbReference type="ARBA" id="ARBA00022842"/>
    </source>
</evidence>
<dbReference type="PANTHER" id="PTHR11081:SF9">
    <property type="entry name" value="FLAP ENDONUCLEASE 1"/>
    <property type="match status" value="1"/>
</dbReference>
<dbReference type="PANTHER" id="PTHR11081">
    <property type="entry name" value="FLAP ENDONUCLEASE FAMILY MEMBER"/>
    <property type="match status" value="1"/>
</dbReference>
<feature type="domain" description="DUF6589" evidence="4">
    <location>
        <begin position="1907"/>
        <end position="1971"/>
    </location>
</feature>
<feature type="compositionally biased region" description="Basic residues" evidence="3">
    <location>
        <begin position="595"/>
        <end position="608"/>
    </location>
</feature>
<feature type="region of interest" description="Disordered" evidence="3">
    <location>
        <begin position="427"/>
        <end position="452"/>
    </location>
</feature>
<feature type="domain" description="DUF6589" evidence="4">
    <location>
        <begin position="1756"/>
        <end position="1830"/>
    </location>
</feature>
<dbReference type="EMBL" id="JAHRHY010000012">
    <property type="protein sequence ID" value="KAG9065459.1"/>
    <property type="molecule type" value="Genomic_DNA"/>
</dbReference>
<dbReference type="Pfam" id="PF20231">
    <property type="entry name" value="DUF6589"/>
    <property type="match status" value="2"/>
</dbReference>
<evidence type="ECO:0000313" key="6">
    <source>
        <dbReference type="Proteomes" id="UP000707451"/>
    </source>
</evidence>
<protein>
    <recommendedName>
        <fullName evidence="4">DUF6589 domain-containing protein</fullName>
    </recommendedName>
</protein>
<dbReference type="OrthoDB" id="2449149at2759"/>
<feature type="compositionally biased region" description="Low complexity" evidence="3">
    <location>
        <begin position="581"/>
        <end position="591"/>
    </location>
</feature>
<dbReference type="CDD" id="cd09897">
    <property type="entry name" value="H3TH_FEN1-XPG-like"/>
    <property type="match status" value="1"/>
</dbReference>
<sequence>MADFTSFCQQINCSRARNLATSVMGVNGLPGEIKNATGIAPAKMNGKEFHVDMNGTYYGLMKARAYSVVQKYTTTLTRNTEPANLHMPQMEDAPERPESTDSASPDPNDAQADLLRRANMLFGLKDKLAMVTSGPNSPDSVVVDKDGMLQDGTDQQRVMFFGHIADELYRKLSQFCTPEDESVTLHFDGEPSIQKQAEHRARDDKLRKGTDALHQAIEQARVVGGSRRKAAYKRCRNLYKPTTVIQGEVIAELIKKYDCHVCLCRFQSDTCIAKLCAQSLNPQDIIVVSGDSDLICFGAVPRVLYPIGKSRELTLFEKDAILEVLDLPSERHLLLAAVVTGNDYTRGVPYFGIKKICEIIREMELPGSDVESFHWYVHEFLVRVRHQLLSERVPRKKRKRIDSQLSVTVDDFEHALSAFVGVQEDAVSSVDQNPHPQPFTSQQHTSIEQGGQRDCNAHEIVMRALLDLEYQKVAEAQARAAMGFTPPMEDKKPAPKTNVNRTRTAKTQRARREAAKRNRKRKKWRKSRFKSRTDNQVRYSPHRVSDPSTATPVSDNQLSTMSPSQPKKRPVDKQPKAVEDSPSASSSSSTDRSSKNKRRKASSKKKLARPRDIDATPTAPKLKDAFKFAFPTITQTVGSLKGCLRRSLRPLGISDDQVDTIASRLEKATSLINEARPHVFRMIQLFLLEEVTTVFSPQGASGETNVDLLDLVMNKASGQMFIRGLMSLALNGKIVEKKCKKSESIRARELAQRVYARYKTIIPHFSPINTTDIPLGDIQMEFGLATMMVKLGWSKDIIPLVDGDVPPEAQRQQDDDALDESPTTEPLGSDEYAADDDGCYKFKAGFLRDWWDHLLSLPAEKRPVFCPQPKLRDAFVMIPERAVWRILWGGTARNNPAKTIVETILSRAEASDCVDSDYGKVLETLFYGRRRPVGHDNDGGPDLRRTPYAKRRTRMAELAEGDPSRFGYRSLQDYCNRKLAYLRAAANCRDEGVPCTQSPPEFPANPSTKSRYALNNMIRSNGLELQVLAYDTKHEPHGALDPVMRIEKVLPDEDAFARIFQGKIPQCRGWDPGELVTAALCLIEHEREWNGAPDPGDPPVTNLMIRRAALYSPTTAARSERERVKNRKLQVVPGESIDGGIWARGVDPKGARTDVQSIQEIESSLPPKGQVTVEDFEDAVRVRVSTEPLLREFEGSLRMKKAAWEEKKAVRAELDMAVAAILRFCGPEPCLIAIGNGKFRTGINLASKHETLQSHFAKKLALPEERPPGWQSRLQDLVSASPVVDGSTGTRDNPPSEETQCTPRKRPSKTPNTPGTPRRTSKLNDIPAGLFSFNTNMSVASATEAPPVLTGAHSTPAVSISSQLAMDFTALEESLAVNMARPPLEQGISIARATAMERQRLASMKEVPNSSSTESQGSEPTALMSPSGGKKRAYMSDKLRKVLECIKAEDLSLPKFLVELFKSDDRTATDYTNPFYEVHGPRRLIQVWDERLRDDKKHERWDESFVNSAVDVIVDRTLRHLDDNDVKKEWRLPHTNVTEEKVAGYLLDDFGFLHRYAAGTADDKNDGMADGKAHADGGLNTSGNNSGAKYLIRFLKGILKEDVPVQNLTRRALRRRCARKPSPVRGCISAMLLFMSSQKANAFQTILGIFLHCTRCPRRVLEVLSGLGLSISYSQVRNCLMSLTKDACRRVIQAVQDNDFYVVYDNINIATKHHHQWAYKRDTFDNGTAATVILSPSDMNKSAPTLFRSTTSAIPVVPVEQLDLVKSIVFPLPVMKLDESTIAGNLSVMQRITEVNLNLPKIWFADPKNTIVAGDQMTVSRLLTLKVHRSLPQPVVESPGTLASIACLLNRKHLSKDKLVFHAVDELLRISFDAKVQLLYQSLRDHAVSDELAVQNVTEIITKSCVAGGWMATDMMQENHNYLIKAIFSAKGSNMSWEYLQDAISANIKTFQAISRMFERDVGVRSNSTRHKKPSTALDISRIQNFKGCGILWTSGECEQGPPVVDLQCVAEEKMVGGAIGRFFENHTSLWGNAVDIEEAEGLENVIDQDIN</sequence>
<feature type="compositionally biased region" description="Polar residues" evidence="3">
    <location>
        <begin position="429"/>
        <end position="449"/>
    </location>
</feature>
<dbReference type="Proteomes" id="UP000707451">
    <property type="component" value="Unassembled WGS sequence"/>
</dbReference>
<feature type="region of interest" description="Disordered" evidence="3">
    <location>
        <begin position="1281"/>
        <end position="1326"/>
    </location>
</feature>
<dbReference type="Gene3D" id="3.40.50.1010">
    <property type="entry name" value="5'-nuclease"/>
    <property type="match status" value="1"/>
</dbReference>
<feature type="region of interest" description="Disordered" evidence="3">
    <location>
        <begin position="77"/>
        <end position="110"/>
    </location>
</feature>
<keyword evidence="1" id="KW-0479">Metal-binding</keyword>
<feature type="compositionally biased region" description="Basic residues" evidence="3">
    <location>
        <begin position="517"/>
        <end position="530"/>
    </location>
</feature>
<evidence type="ECO:0000259" key="4">
    <source>
        <dbReference type="Pfam" id="PF20231"/>
    </source>
</evidence>
<dbReference type="InterPro" id="IPR029060">
    <property type="entry name" value="PIN-like_dom_sf"/>
</dbReference>
<feature type="compositionally biased region" description="Polar residues" evidence="3">
    <location>
        <begin position="1287"/>
        <end position="1302"/>
    </location>
</feature>
<evidence type="ECO:0000313" key="5">
    <source>
        <dbReference type="EMBL" id="KAG9065459.1"/>
    </source>
</evidence>
<accession>A0A9P7XT59</accession>
<gene>
    <name evidence="5" type="ORF">KI688_002786</name>
</gene>
<feature type="region of interest" description="Disordered" evidence="3">
    <location>
        <begin position="804"/>
        <end position="830"/>
    </location>
</feature>
<dbReference type="SUPFAM" id="SSF88723">
    <property type="entry name" value="PIN domain-like"/>
    <property type="match status" value="1"/>
</dbReference>
<name>A0A9P7XT59_9FUNG</name>
<keyword evidence="6" id="KW-1185">Reference proteome</keyword>
<feature type="compositionally biased region" description="Basic and acidic residues" evidence="3">
    <location>
        <begin position="569"/>
        <end position="579"/>
    </location>
</feature>
<comment type="caution">
    <text evidence="5">The sequence shown here is derived from an EMBL/GenBank/DDBJ whole genome shotgun (WGS) entry which is preliminary data.</text>
</comment>
<organism evidence="5 6">
    <name type="scientific">Linnemannia hyalina</name>
    <dbReference type="NCBI Taxonomy" id="64524"/>
    <lineage>
        <taxon>Eukaryota</taxon>
        <taxon>Fungi</taxon>
        <taxon>Fungi incertae sedis</taxon>
        <taxon>Mucoromycota</taxon>
        <taxon>Mortierellomycotina</taxon>
        <taxon>Mortierellomycetes</taxon>
        <taxon>Mortierellales</taxon>
        <taxon>Mortierellaceae</taxon>
        <taxon>Linnemannia</taxon>
    </lineage>
</organism>
<feature type="region of interest" description="Disordered" evidence="3">
    <location>
        <begin position="482"/>
        <end position="618"/>
    </location>
</feature>
<dbReference type="InterPro" id="IPR006084">
    <property type="entry name" value="XPG/Rad2"/>
</dbReference>
<keyword evidence="2" id="KW-0460">Magnesium</keyword>
<feature type="compositionally biased region" description="Polar residues" evidence="3">
    <location>
        <begin position="1408"/>
        <end position="1419"/>
    </location>
</feature>
<proteinExistence type="predicted"/>
<evidence type="ECO:0000256" key="1">
    <source>
        <dbReference type="ARBA" id="ARBA00022723"/>
    </source>
</evidence>